<evidence type="ECO:0000259" key="1">
    <source>
        <dbReference type="Pfam" id="PF07727"/>
    </source>
</evidence>
<dbReference type="EMBL" id="FWEW01000031">
    <property type="protein sequence ID" value="SLM33365.1"/>
    <property type="molecule type" value="Genomic_DNA"/>
</dbReference>
<dbReference type="SUPFAM" id="SSF56672">
    <property type="entry name" value="DNA/RNA polymerases"/>
    <property type="match status" value="1"/>
</dbReference>
<accession>A0A1W5CRJ3</accession>
<dbReference type="Proteomes" id="UP000192927">
    <property type="component" value="Unassembled WGS sequence"/>
</dbReference>
<dbReference type="InterPro" id="IPR013103">
    <property type="entry name" value="RVT_2"/>
</dbReference>
<reference evidence="3" key="1">
    <citation type="submission" date="2017-03" db="EMBL/GenBank/DDBJ databases">
        <authorList>
            <person name="Sharma R."/>
            <person name="Thines M."/>
        </authorList>
    </citation>
    <scope>NUCLEOTIDE SEQUENCE [LARGE SCALE GENOMIC DNA]</scope>
</reference>
<keyword evidence="3" id="KW-1185">Reference proteome</keyword>
<dbReference type="Pfam" id="PF07727">
    <property type="entry name" value="RVT_2"/>
    <property type="match status" value="1"/>
</dbReference>
<dbReference type="InterPro" id="IPR043502">
    <property type="entry name" value="DNA/RNA_pol_sf"/>
</dbReference>
<evidence type="ECO:0000313" key="2">
    <source>
        <dbReference type="EMBL" id="SLM33365.1"/>
    </source>
</evidence>
<dbReference type="AlphaFoldDB" id="A0A1W5CRJ3"/>
<name>A0A1W5CRJ3_9LECA</name>
<protein>
    <submittedName>
        <fullName evidence="2">Gag-pol polyprotein</fullName>
    </submittedName>
</protein>
<sequence>MSYKAIFAIAAALGLYVEQIDVKIAFLYGDINEEIYVEQPNGLDQIPGKVCLLKKALYSLKQSPWIWYNILAEFLKGLGFHKLCSDLGVFTRGNYYVAVYVDDLLLVGQKKPEIEKVKQALNKRFEMTDLGPCSYYLNMSVRRDLVNWALFLDQRAYLDKVIRDFGMAECKPVSLLMDPNIKLQAMPANYEPLPADLH</sequence>
<organism evidence="2 3">
    <name type="scientific">Lasallia pustulata</name>
    <dbReference type="NCBI Taxonomy" id="136370"/>
    <lineage>
        <taxon>Eukaryota</taxon>
        <taxon>Fungi</taxon>
        <taxon>Dikarya</taxon>
        <taxon>Ascomycota</taxon>
        <taxon>Pezizomycotina</taxon>
        <taxon>Lecanoromycetes</taxon>
        <taxon>OSLEUM clade</taxon>
        <taxon>Umbilicariomycetidae</taxon>
        <taxon>Umbilicariales</taxon>
        <taxon>Umbilicariaceae</taxon>
        <taxon>Lasallia</taxon>
    </lineage>
</organism>
<feature type="domain" description="Reverse transcriptase Ty1/copia-type" evidence="1">
    <location>
        <begin position="4"/>
        <end position="175"/>
    </location>
</feature>
<proteinExistence type="predicted"/>
<evidence type="ECO:0000313" key="3">
    <source>
        <dbReference type="Proteomes" id="UP000192927"/>
    </source>
</evidence>